<dbReference type="EMBL" id="RBSL01000491">
    <property type="protein sequence ID" value="RMS19218.1"/>
    <property type="molecule type" value="Genomic_DNA"/>
</dbReference>
<proteinExistence type="predicted"/>
<evidence type="ECO:0000313" key="2">
    <source>
        <dbReference type="EMBL" id="RMT22210.1"/>
    </source>
</evidence>
<evidence type="ECO:0000313" key="4">
    <source>
        <dbReference type="Proteomes" id="UP000278180"/>
    </source>
</evidence>
<reference evidence="3 4" key="1">
    <citation type="submission" date="2018-08" db="EMBL/GenBank/DDBJ databases">
        <title>Recombination of ecologically and evolutionarily significant loci maintains genetic cohesion in the Pseudomonas syringae species complex.</title>
        <authorList>
            <person name="Dillon M."/>
            <person name="Thakur S."/>
            <person name="Almeida R.N.D."/>
            <person name="Weir B.S."/>
            <person name="Guttman D.S."/>
        </authorList>
    </citation>
    <scope>NUCLEOTIDE SEQUENCE [LARGE SCALE GENOMIC DNA]</scope>
    <source>
        <strain evidence="2 4">ICMP 13684</strain>
        <strain evidence="1 3">ICMP 13685</strain>
    </source>
</reference>
<name>A0A3M5JH84_PSESS</name>
<accession>A0A3M5JH84</accession>
<dbReference type="Proteomes" id="UP000278180">
    <property type="component" value="Unassembled WGS sequence"/>
</dbReference>
<dbReference type="AlphaFoldDB" id="A0A3M5JH84"/>
<protein>
    <submittedName>
        <fullName evidence="2">Uncharacterized protein</fullName>
    </submittedName>
</protein>
<evidence type="ECO:0000313" key="3">
    <source>
        <dbReference type="Proteomes" id="UP000269801"/>
    </source>
</evidence>
<comment type="caution">
    <text evidence="2">The sequence shown here is derived from an EMBL/GenBank/DDBJ whole genome shotgun (WGS) entry which is preliminary data.</text>
</comment>
<evidence type="ECO:0000313" key="1">
    <source>
        <dbReference type="EMBL" id="RMS19218.1"/>
    </source>
</evidence>
<dbReference type="Proteomes" id="UP000269801">
    <property type="component" value="Unassembled WGS sequence"/>
</dbReference>
<sequence>MLDVNNSTEYEKVAQQVYQAILASDEVEMSALIENTAA</sequence>
<dbReference type="EMBL" id="RBTE01000442">
    <property type="protein sequence ID" value="RMT22210.1"/>
    <property type="molecule type" value="Genomic_DNA"/>
</dbReference>
<organism evidence="2 4">
    <name type="scientific">Pseudomonas savastanoi</name>
    <name type="common">Pseudomonas syringae pv. savastanoi</name>
    <dbReference type="NCBI Taxonomy" id="29438"/>
    <lineage>
        <taxon>Bacteria</taxon>
        <taxon>Pseudomonadati</taxon>
        <taxon>Pseudomonadota</taxon>
        <taxon>Gammaproteobacteria</taxon>
        <taxon>Pseudomonadales</taxon>
        <taxon>Pseudomonadaceae</taxon>
        <taxon>Pseudomonas</taxon>
    </lineage>
</organism>
<gene>
    <name evidence="2" type="ORF">ALP51_200189</name>
    <name evidence="1" type="ORF">ALP70_200162</name>
</gene>